<evidence type="ECO:0000313" key="2">
    <source>
        <dbReference type="EMBL" id="KMQ70689.1"/>
    </source>
</evidence>
<evidence type="ECO:0000256" key="1">
    <source>
        <dbReference type="SAM" id="SignalP"/>
    </source>
</evidence>
<organism evidence="2 3">
    <name type="scientific">Chryseobacterium koreense CCUG 49689</name>
    <dbReference type="NCBI Taxonomy" id="1304281"/>
    <lineage>
        <taxon>Bacteria</taxon>
        <taxon>Pseudomonadati</taxon>
        <taxon>Bacteroidota</taxon>
        <taxon>Flavobacteriia</taxon>
        <taxon>Flavobacteriales</taxon>
        <taxon>Weeksellaceae</taxon>
        <taxon>Chryseobacterium group</taxon>
        <taxon>Chryseobacterium</taxon>
    </lineage>
</organism>
<keyword evidence="1" id="KW-0732">Signal</keyword>
<feature type="signal peptide" evidence="1">
    <location>
        <begin position="1"/>
        <end position="21"/>
    </location>
</feature>
<comment type="caution">
    <text evidence="2">The sequence shown here is derived from an EMBL/GenBank/DDBJ whole genome shotgun (WGS) entry which is preliminary data.</text>
</comment>
<dbReference type="PATRIC" id="fig|1304281.5.peg.2375"/>
<dbReference type="EMBL" id="LFNG01000014">
    <property type="protein sequence ID" value="KMQ70689.1"/>
    <property type="molecule type" value="Genomic_DNA"/>
</dbReference>
<gene>
    <name evidence="2" type="ORF">ACM44_11045</name>
</gene>
<dbReference type="Proteomes" id="UP000035900">
    <property type="component" value="Unassembled WGS sequence"/>
</dbReference>
<reference evidence="2 3" key="1">
    <citation type="journal article" date="2004" name="Int. J. Syst. Evol. Microbiol.">
        <title>Kaistella koreensis gen. nov., sp. nov., a novel member of the Chryseobacterium-Bergeyella-Riemerella branch.</title>
        <authorList>
            <person name="Kim M.K."/>
            <person name="Im W.T."/>
            <person name="Shin Y.K."/>
            <person name="Lim J.H."/>
            <person name="Kim S.H."/>
            <person name="Lee B.C."/>
            <person name="Park M.Y."/>
            <person name="Lee K.Y."/>
            <person name="Lee S.T."/>
        </authorList>
    </citation>
    <scope>NUCLEOTIDE SEQUENCE [LARGE SCALE GENOMIC DNA]</scope>
    <source>
        <strain evidence="2 3">CCUG 49689</strain>
    </source>
</reference>
<sequence>MKTKLLPIVLVLMAQAFFAQGAKKPILMLFPEDSWCTRNGFMEKDGNGEDQCNYTRAFKESDELNLVMSKIGEIFTDRTDGKFNIRAFAQNQKIQSKTNARAGMESKDGAQIKTSAVNDLVSGQSNFDLGIYVNFYFAKEGPKNSLKFDFNAKDNYTGEQVASSPDLVGKSTYSSDILSMVAETINNKVDPFFNQIENYFSDMAENGRKAQFVFGLFNDMKEDFETEINGQTLDNHIEDWFSSNAVKGKYNLTESSEVMLNFEEVRIPVFDANGRAVSADIFARGIKKTFEAAPYNFKVTVKRTGMGKTSIYFSKK</sequence>
<dbReference type="Pfam" id="PF19672">
    <property type="entry name" value="DUF6175"/>
    <property type="match status" value="1"/>
</dbReference>
<dbReference type="AlphaFoldDB" id="A0A0J7IY15"/>
<feature type="chain" id="PRO_5005289490" evidence="1">
    <location>
        <begin position="22"/>
        <end position="316"/>
    </location>
</feature>
<protein>
    <submittedName>
        <fullName evidence="2">Uncharacterized protein</fullName>
    </submittedName>
</protein>
<keyword evidence="3" id="KW-1185">Reference proteome</keyword>
<accession>A0A0J7IY15</accession>
<name>A0A0J7IY15_9FLAO</name>
<dbReference type="RefSeq" id="WP_048500105.1">
    <property type="nucleotide sequence ID" value="NZ_LFNG01000014.1"/>
</dbReference>
<dbReference type="STRING" id="1304281.ACM44_11045"/>
<dbReference type="InterPro" id="IPR046173">
    <property type="entry name" value="DUF6175"/>
</dbReference>
<proteinExistence type="predicted"/>
<evidence type="ECO:0000313" key="3">
    <source>
        <dbReference type="Proteomes" id="UP000035900"/>
    </source>
</evidence>
<dbReference type="OrthoDB" id="1320573at2"/>